<dbReference type="EMBL" id="JANTQA010000057">
    <property type="protein sequence ID" value="KAJ3429551.1"/>
    <property type="molecule type" value="Genomic_DNA"/>
</dbReference>
<dbReference type="GO" id="GO:0005085">
    <property type="term" value="F:guanyl-nucleotide exchange factor activity"/>
    <property type="evidence" value="ECO:0007669"/>
    <property type="project" value="UniProtKB-KW"/>
</dbReference>
<dbReference type="PROSITE" id="PS50009">
    <property type="entry name" value="RASGEF_CAT"/>
    <property type="match status" value="1"/>
</dbReference>
<feature type="region of interest" description="Disordered" evidence="3">
    <location>
        <begin position="131"/>
        <end position="202"/>
    </location>
</feature>
<dbReference type="InterPro" id="IPR023578">
    <property type="entry name" value="Ras_GEF_dom_sf"/>
</dbReference>
<feature type="compositionally biased region" description="Basic and acidic residues" evidence="3">
    <location>
        <begin position="191"/>
        <end position="202"/>
    </location>
</feature>
<organism evidence="5 6">
    <name type="scientific">Anaeramoeba flamelloides</name>
    <dbReference type="NCBI Taxonomy" id="1746091"/>
    <lineage>
        <taxon>Eukaryota</taxon>
        <taxon>Metamonada</taxon>
        <taxon>Anaeramoebidae</taxon>
        <taxon>Anaeramoeba</taxon>
    </lineage>
</organism>
<protein>
    <submittedName>
        <fullName evidence="5">Guanine nucleotide exchange factor</fullName>
    </submittedName>
</protein>
<sequence length="836" mass="98496">MNDLLQSKGHSKRATINGLVDFFENMNKLTNLKINSRQSNKWKNQRTKTQIQLEIKSKEQHIPKTNQEDQDQNQKQTQNPEKEKEKESKKEKKEENWDEHFYFFKQINENGLKEEDFWDEQIYFLNSIPYSDSNDSDGSGSSSSYSSYHSYSSYNSTFSDSPSESSNSDNLERTKKPNNKSPNLNDVEQIGSKDKTDSQNKSKIREYKADLESNLVEKSQKITLKIDDQYLENLSDPEKGKIENDNGWKFILKGSKKMIYDLRKIDPIQEKKKYLTYFSILEHELSAITPMEIPVGEELLDGCIQELKLAIEIVDGMIADQSKEKESLESIAQLYMKKKKLLLSTNDLMNEGITKTNFLINFKSMLFRNWAKLITREKITDLSHGITKTDVSNDEKSILNFSSGELIKLETKKYSYLSKKKPKFKNDKVKKRNAVYGGKGKKQRTKKKKYYIIGYRNNQKGYINQSAIHTIKVNIFDETIFFKKRIKFPTPKISKNINWKYLSLFDIDPEEAARQITLREFQTFSKIDFTELLNQSWNKKDLYLRAQNVRNMINRFNNFSFWCCTMILQAQKLYDRARNVEYFITLAEHLKNFHNYNSLMAIISSLHSLTISRLKHTMFNVSEPMLDKLDSLDSLLSTECSFKEYRKDLVNAYQNGQSAIPFLGIHLTDLTFLDEMNKNETDDDTDISKEEDDDDSDFNNGQYINNKNENEKEKENENENKNENEKENENENKNENENENKNDNEKENKNENEKNNKLFQNKNEEKESELIKKKKKMRGTVKMLMEFLKFQLRPYNLKAIPQLQEYFEKYPSLNEDKLYQLSLQREPKGISYEDLD</sequence>
<dbReference type="SUPFAM" id="SSF48366">
    <property type="entry name" value="Ras GEF"/>
    <property type="match status" value="1"/>
</dbReference>
<dbReference type="GO" id="GO:0007265">
    <property type="term" value="P:Ras protein signal transduction"/>
    <property type="evidence" value="ECO:0007669"/>
    <property type="project" value="TreeGrafter"/>
</dbReference>
<feature type="region of interest" description="Disordered" evidence="3">
    <location>
        <begin position="57"/>
        <end position="95"/>
    </location>
</feature>
<gene>
    <name evidence="5" type="ORF">M0812_24906</name>
</gene>
<dbReference type="InterPro" id="IPR036964">
    <property type="entry name" value="RASGEF_cat_dom_sf"/>
</dbReference>
<feature type="compositionally biased region" description="Low complexity" evidence="3">
    <location>
        <begin position="131"/>
        <end position="168"/>
    </location>
</feature>
<evidence type="ECO:0000256" key="1">
    <source>
        <dbReference type="ARBA" id="ARBA00022658"/>
    </source>
</evidence>
<dbReference type="InterPro" id="IPR008937">
    <property type="entry name" value="Ras-like_GEF"/>
</dbReference>
<dbReference type="InterPro" id="IPR001895">
    <property type="entry name" value="RASGEF_cat_dom"/>
</dbReference>
<feature type="compositionally biased region" description="Basic and acidic residues" evidence="3">
    <location>
        <begin position="80"/>
        <end position="95"/>
    </location>
</feature>
<dbReference type="Gene3D" id="1.10.840.10">
    <property type="entry name" value="Ras guanine-nucleotide exchange factors catalytic domain"/>
    <property type="match status" value="1"/>
</dbReference>
<evidence type="ECO:0000313" key="6">
    <source>
        <dbReference type="Proteomes" id="UP001146793"/>
    </source>
</evidence>
<dbReference type="PANTHER" id="PTHR23113">
    <property type="entry name" value="GUANINE NUCLEOTIDE EXCHANGE FACTOR"/>
    <property type="match status" value="1"/>
</dbReference>
<name>A0AAV7YLR9_9EUKA</name>
<evidence type="ECO:0000256" key="2">
    <source>
        <dbReference type="PROSITE-ProRule" id="PRU00168"/>
    </source>
</evidence>
<keyword evidence="1 2" id="KW-0344">Guanine-nucleotide releasing factor</keyword>
<dbReference type="AlphaFoldDB" id="A0AAV7YLR9"/>
<comment type="caution">
    <text evidence="5">The sequence shown here is derived from an EMBL/GenBank/DDBJ whole genome shotgun (WGS) entry which is preliminary data.</text>
</comment>
<reference evidence="5" key="1">
    <citation type="submission" date="2022-08" db="EMBL/GenBank/DDBJ databases">
        <title>Novel sulphate-reducing endosymbionts in the free-living metamonad Anaeramoeba.</title>
        <authorList>
            <person name="Jerlstrom-Hultqvist J."/>
            <person name="Cepicka I."/>
            <person name="Gallot-Lavallee L."/>
            <person name="Salas-Leiva D."/>
            <person name="Curtis B.A."/>
            <person name="Zahonova K."/>
            <person name="Pipaliya S."/>
            <person name="Dacks J."/>
            <person name="Roger A.J."/>
        </authorList>
    </citation>
    <scope>NUCLEOTIDE SEQUENCE</scope>
    <source>
        <strain evidence="5">Busselton2</strain>
    </source>
</reference>
<dbReference type="SMART" id="SM00147">
    <property type="entry name" value="RasGEF"/>
    <property type="match status" value="1"/>
</dbReference>
<feature type="region of interest" description="Disordered" evidence="3">
    <location>
        <begin position="679"/>
        <end position="771"/>
    </location>
</feature>
<accession>A0AAV7YLR9</accession>
<feature type="compositionally biased region" description="Basic and acidic residues" evidence="3">
    <location>
        <begin position="708"/>
        <end position="771"/>
    </location>
</feature>
<proteinExistence type="predicted"/>
<dbReference type="PANTHER" id="PTHR23113:SF366">
    <property type="entry name" value="RAS GUANINE NUCLEOTIDE EXCHANGE FACTOR R"/>
    <property type="match status" value="1"/>
</dbReference>
<dbReference type="Pfam" id="PF00617">
    <property type="entry name" value="RasGEF"/>
    <property type="match status" value="1"/>
</dbReference>
<evidence type="ECO:0000313" key="5">
    <source>
        <dbReference type="EMBL" id="KAJ3429551.1"/>
    </source>
</evidence>
<feature type="domain" description="Ras-GEF" evidence="4">
    <location>
        <begin position="508"/>
        <end position="739"/>
    </location>
</feature>
<feature type="compositionally biased region" description="Acidic residues" evidence="3">
    <location>
        <begin position="681"/>
        <end position="697"/>
    </location>
</feature>
<dbReference type="GO" id="GO:0005886">
    <property type="term" value="C:plasma membrane"/>
    <property type="evidence" value="ECO:0007669"/>
    <property type="project" value="TreeGrafter"/>
</dbReference>
<evidence type="ECO:0000259" key="4">
    <source>
        <dbReference type="PROSITE" id="PS50009"/>
    </source>
</evidence>
<dbReference type="Proteomes" id="UP001146793">
    <property type="component" value="Unassembled WGS sequence"/>
</dbReference>
<evidence type="ECO:0000256" key="3">
    <source>
        <dbReference type="SAM" id="MobiDB-lite"/>
    </source>
</evidence>